<dbReference type="EMBL" id="BSDE01000001">
    <property type="protein sequence ID" value="GLH71500.1"/>
    <property type="molecule type" value="Genomic_DNA"/>
</dbReference>
<evidence type="ECO:0000313" key="3">
    <source>
        <dbReference type="Proteomes" id="UP001165069"/>
    </source>
</evidence>
<feature type="domain" description="MobA-like NTP transferase" evidence="1">
    <location>
        <begin position="11"/>
        <end position="142"/>
    </location>
</feature>
<dbReference type="SUPFAM" id="SSF53448">
    <property type="entry name" value="Nucleotide-diphospho-sugar transferases"/>
    <property type="match status" value="1"/>
</dbReference>
<sequence length="311" mass="34321">MIPDMVTPELVVMAAGMGSRFGGLKQLEPVGPDGETVMDYALYDALRAGVKRVVFVIRKDIEAAFREQVGNRYEPWMEVAYAFQELTDLPAGFTVPAERTKPWGTGHAVLAARTAVTAPFLVINADDFYGAEAFRIMTEWLAKPAPTGAFAMVAFRLENTLSEHGSVARGLCEVTPDGHLARVVEHVGLMCNPDGPGAVEELPEGGTRHFSGLEPVSMNFWGFRPDLFPALEARLRDFLANWGQHPKAEYFLPSVVDQMIQDGQAQVSVLNTPDRWFGVTYKEDKALVQQRIRALIDAGAYPASLWNEHAR</sequence>
<name>A0ABQ5Q9J3_9BACT</name>
<dbReference type="RefSeq" id="WP_285568641.1">
    <property type="nucleotide sequence ID" value="NZ_BSDE01000001.1"/>
</dbReference>
<dbReference type="InterPro" id="IPR029044">
    <property type="entry name" value="Nucleotide-diphossugar_trans"/>
</dbReference>
<dbReference type="InterPro" id="IPR025877">
    <property type="entry name" value="MobA-like_NTP_Trfase"/>
</dbReference>
<accession>A0ABQ5Q9J3</accession>
<comment type="caution">
    <text evidence="2">The sequence shown here is derived from an EMBL/GenBank/DDBJ whole genome shotgun (WGS) entry which is preliminary data.</text>
</comment>
<evidence type="ECO:0000259" key="1">
    <source>
        <dbReference type="Pfam" id="PF12804"/>
    </source>
</evidence>
<dbReference type="Gene3D" id="3.90.550.10">
    <property type="entry name" value="Spore Coat Polysaccharide Biosynthesis Protein SpsA, Chain A"/>
    <property type="match status" value="1"/>
</dbReference>
<reference evidence="2 3" key="1">
    <citation type="journal article" date="2023" name="Antonie Van Leeuwenhoek">
        <title>Mesoterricola silvestris gen. nov., sp. nov., Mesoterricola sediminis sp. nov., Geothrix oryzae sp. nov., Geothrix edaphica sp. nov., Geothrix rubra sp. nov., and Geothrix limicola sp. nov., six novel members of Acidobacteriota isolated from soils.</title>
        <authorList>
            <person name="Itoh H."/>
            <person name="Sugisawa Y."/>
            <person name="Mise K."/>
            <person name="Xu Z."/>
            <person name="Kuniyasu M."/>
            <person name="Ushijima N."/>
            <person name="Kawano K."/>
            <person name="Kobayashi E."/>
            <person name="Shiratori Y."/>
            <person name="Masuda Y."/>
            <person name="Senoo K."/>
        </authorList>
    </citation>
    <scope>NUCLEOTIDE SEQUENCE [LARGE SCALE GENOMIC DNA]</scope>
    <source>
        <strain evidence="2 3">Red804</strain>
    </source>
</reference>
<dbReference type="Proteomes" id="UP001165069">
    <property type="component" value="Unassembled WGS sequence"/>
</dbReference>
<keyword evidence="3" id="KW-1185">Reference proteome</keyword>
<protein>
    <submittedName>
        <fullName evidence="2">Nucleotidyltransferase</fullName>
    </submittedName>
</protein>
<proteinExistence type="predicted"/>
<evidence type="ECO:0000313" key="2">
    <source>
        <dbReference type="EMBL" id="GLH71500.1"/>
    </source>
</evidence>
<gene>
    <name evidence="2" type="ORF">GETHLI_00020</name>
</gene>
<dbReference type="Pfam" id="PF12804">
    <property type="entry name" value="NTP_transf_3"/>
    <property type="match status" value="1"/>
</dbReference>
<organism evidence="2 3">
    <name type="scientific">Geothrix limicola</name>
    <dbReference type="NCBI Taxonomy" id="2927978"/>
    <lineage>
        <taxon>Bacteria</taxon>
        <taxon>Pseudomonadati</taxon>
        <taxon>Acidobacteriota</taxon>
        <taxon>Holophagae</taxon>
        <taxon>Holophagales</taxon>
        <taxon>Holophagaceae</taxon>
        <taxon>Geothrix</taxon>
    </lineage>
</organism>